<dbReference type="EMBL" id="JAUHPW010000005">
    <property type="protein sequence ID" value="MDN4475849.1"/>
    <property type="molecule type" value="Genomic_DNA"/>
</dbReference>
<evidence type="ECO:0000259" key="1">
    <source>
        <dbReference type="Pfam" id="PF02627"/>
    </source>
</evidence>
<reference evidence="2" key="1">
    <citation type="submission" date="2023-06" db="EMBL/GenBank/DDBJ databases">
        <title>Sysu t00192.</title>
        <authorList>
            <person name="Gao L."/>
            <person name="Fang B.-Z."/>
            <person name="Li W.-J."/>
        </authorList>
    </citation>
    <scope>NUCLEOTIDE SEQUENCE</scope>
    <source>
        <strain evidence="2">SYSU T00192</strain>
    </source>
</reference>
<dbReference type="Proteomes" id="UP001172728">
    <property type="component" value="Unassembled WGS sequence"/>
</dbReference>
<accession>A0ABT8GAY9</accession>
<dbReference type="Pfam" id="PF02627">
    <property type="entry name" value="CMD"/>
    <property type="match status" value="1"/>
</dbReference>
<dbReference type="Gene3D" id="1.20.1290.10">
    <property type="entry name" value="AhpD-like"/>
    <property type="match status" value="1"/>
</dbReference>
<keyword evidence="3" id="KW-1185">Reference proteome</keyword>
<name>A0ABT8GAY9_9MICO</name>
<proteinExistence type="predicted"/>
<protein>
    <submittedName>
        <fullName evidence="2">Carboxymuconolactone decarboxylase family protein</fullName>
    </submittedName>
</protein>
<dbReference type="InterPro" id="IPR029032">
    <property type="entry name" value="AhpD-like"/>
</dbReference>
<evidence type="ECO:0000313" key="3">
    <source>
        <dbReference type="Proteomes" id="UP001172728"/>
    </source>
</evidence>
<dbReference type="InterPro" id="IPR003779">
    <property type="entry name" value="CMD-like"/>
</dbReference>
<feature type="domain" description="Carboxymuconolactone decarboxylase-like" evidence="1">
    <location>
        <begin position="9"/>
        <end position="70"/>
    </location>
</feature>
<dbReference type="PANTHER" id="PTHR35446:SF2">
    <property type="entry name" value="CARBOXYMUCONOLACTONE DECARBOXYLASE-LIKE DOMAIN-CONTAINING PROTEIN"/>
    <property type="match status" value="1"/>
</dbReference>
<evidence type="ECO:0000313" key="2">
    <source>
        <dbReference type="EMBL" id="MDN4475849.1"/>
    </source>
</evidence>
<comment type="caution">
    <text evidence="2">The sequence shown here is derived from an EMBL/GenBank/DDBJ whole genome shotgun (WGS) entry which is preliminary data.</text>
</comment>
<organism evidence="2 3">
    <name type="scientific">Demequina litoralis</name>
    <dbReference type="NCBI Taxonomy" id="3051660"/>
    <lineage>
        <taxon>Bacteria</taxon>
        <taxon>Bacillati</taxon>
        <taxon>Actinomycetota</taxon>
        <taxon>Actinomycetes</taxon>
        <taxon>Micrococcales</taxon>
        <taxon>Demequinaceae</taxon>
        <taxon>Demequina</taxon>
    </lineage>
</organism>
<sequence>MEARVGAGFLKALERLDGDVGDALEPRLRDMIRLRVSHLNGCHHSIRLHSESLAKSGARPDLISALARPARQIRPGLVTDGESAALRLAEVLTDAPRALEQEAREQAGAWFNGTQVGAIVEVVALTNAWNRVMRGMD</sequence>
<dbReference type="PANTHER" id="PTHR35446">
    <property type="entry name" value="SI:CH211-175M2.5"/>
    <property type="match status" value="1"/>
</dbReference>
<dbReference type="RefSeq" id="WP_301133337.1">
    <property type="nucleotide sequence ID" value="NZ_JAUHPW010000005.1"/>
</dbReference>
<dbReference type="SUPFAM" id="SSF69118">
    <property type="entry name" value="AhpD-like"/>
    <property type="match status" value="1"/>
</dbReference>
<gene>
    <name evidence="2" type="ORF">QQX09_08260</name>
</gene>